<dbReference type="GO" id="GO:0016020">
    <property type="term" value="C:membrane"/>
    <property type="evidence" value="ECO:0007669"/>
    <property type="project" value="UniProtKB-SubCell"/>
</dbReference>
<evidence type="ECO:0000313" key="10">
    <source>
        <dbReference type="EMBL" id="JAS25996.1"/>
    </source>
</evidence>
<dbReference type="InterPro" id="IPR006876">
    <property type="entry name" value="LMBR1-like_membr_prot"/>
</dbReference>
<comment type="subcellular location">
    <subcellularLocation>
        <location evidence="1">Membrane</location>
        <topology evidence="1">Multi-pass membrane protein</topology>
    </subcellularLocation>
</comment>
<dbReference type="PANTHER" id="PTHR21355:SF0">
    <property type="entry name" value="G-PROTEIN COUPLED RECEPTOR-ASSOCIATED PROTEIN LMBRD2"/>
    <property type="match status" value="1"/>
</dbReference>
<evidence type="ECO:0000313" key="9">
    <source>
        <dbReference type="EMBL" id="JAS20117.1"/>
    </source>
</evidence>
<dbReference type="EMBL" id="GEDC01017181">
    <property type="protein sequence ID" value="JAS20117.1"/>
    <property type="molecule type" value="Transcribed_RNA"/>
</dbReference>
<evidence type="ECO:0000256" key="1">
    <source>
        <dbReference type="ARBA" id="ARBA00004141"/>
    </source>
</evidence>
<evidence type="ECO:0000313" key="8">
    <source>
        <dbReference type="EMBL" id="JAS15210.1"/>
    </source>
</evidence>
<feature type="compositionally biased region" description="Basic and acidic residues" evidence="6">
    <location>
        <begin position="581"/>
        <end position="593"/>
    </location>
</feature>
<keyword evidence="5 7" id="KW-0472">Membrane</keyword>
<feature type="transmembrane region" description="Helical" evidence="7">
    <location>
        <begin position="377"/>
        <end position="395"/>
    </location>
</feature>
<keyword evidence="4 7" id="KW-1133">Transmembrane helix</keyword>
<feature type="transmembrane region" description="Helical" evidence="7">
    <location>
        <begin position="6"/>
        <end position="25"/>
    </location>
</feature>
<proteinExistence type="inferred from homology"/>
<evidence type="ECO:0000256" key="6">
    <source>
        <dbReference type="SAM" id="MobiDB-lite"/>
    </source>
</evidence>
<dbReference type="EMBL" id="GEDC01009321">
    <property type="protein sequence ID" value="JAS27977.1"/>
    <property type="molecule type" value="Transcribed_RNA"/>
</dbReference>
<evidence type="ECO:0000256" key="3">
    <source>
        <dbReference type="ARBA" id="ARBA00022692"/>
    </source>
</evidence>
<evidence type="ECO:0008006" key="12">
    <source>
        <dbReference type="Google" id="ProtNLM"/>
    </source>
</evidence>
<dbReference type="PANTHER" id="PTHR21355">
    <property type="entry name" value="G-PROTEIN COUPLED RECEPTOR-ASSOCIATED PROTEIN LMBRD2"/>
    <property type="match status" value="1"/>
</dbReference>
<name>A0A1B6CP33_9HEMI</name>
<evidence type="ECO:0000256" key="2">
    <source>
        <dbReference type="ARBA" id="ARBA00010487"/>
    </source>
</evidence>
<feature type="transmembrane region" description="Helical" evidence="7">
    <location>
        <begin position="32"/>
        <end position="52"/>
    </location>
</feature>
<dbReference type="Pfam" id="PF04791">
    <property type="entry name" value="LMBR1"/>
    <property type="match status" value="1"/>
</dbReference>
<feature type="transmembrane region" description="Helical" evidence="7">
    <location>
        <begin position="151"/>
        <end position="170"/>
    </location>
</feature>
<dbReference type="AlphaFoldDB" id="A0A1B6CP33"/>
<dbReference type="EMBL" id="GEDC01022088">
    <property type="protein sequence ID" value="JAS15210.1"/>
    <property type="molecule type" value="Transcribed_RNA"/>
</dbReference>
<feature type="transmembrane region" description="Helical" evidence="7">
    <location>
        <begin position="423"/>
        <end position="446"/>
    </location>
</feature>
<comment type="similarity">
    <text evidence="2">Belongs to the LIMR family.</text>
</comment>
<dbReference type="EMBL" id="GEDC01011302">
    <property type="protein sequence ID" value="JAS25996.1"/>
    <property type="molecule type" value="Transcribed_RNA"/>
</dbReference>
<evidence type="ECO:0000256" key="4">
    <source>
        <dbReference type="ARBA" id="ARBA00022989"/>
    </source>
</evidence>
<evidence type="ECO:0000256" key="5">
    <source>
        <dbReference type="ARBA" id="ARBA00023136"/>
    </source>
</evidence>
<reference evidence="8" key="1">
    <citation type="submission" date="2015-12" db="EMBL/GenBank/DDBJ databases">
        <title>De novo transcriptome assembly of four potential Pierce s Disease insect vectors from Arizona vineyards.</title>
        <authorList>
            <person name="Tassone E.E."/>
        </authorList>
    </citation>
    <scope>NUCLEOTIDE SEQUENCE</scope>
</reference>
<evidence type="ECO:0000256" key="7">
    <source>
        <dbReference type="SAM" id="Phobius"/>
    </source>
</evidence>
<keyword evidence="3 7" id="KW-0812">Transmembrane</keyword>
<gene>
    <name evidence="10" type="ORF">g.42657</name>
    <name evidence="9" type="ORF">g.42658</name>
    <name evidence="8" type="ORF">g.42659</name>
    <name evidence="11" type="ORF">g.42660</name>
</gene>
<protein>
    <recommendedName>
        <fullName evidence="12">LMBR1 domain-containing protein 2 homolog</fullName>
    </recommendedName>
</protein>
<sequence length="656" mass="75636">MTLGTLITDVIVTFLLAAGLLYRYGNWQRHNVLVTIAVLIAWYFSLLIIFVLPLDVSSTVFRQCIQENVNENFTIPPIDSPDVKFVSLNNFTLCEEPWSNVPENVLPNLWRIVYWSSQFLTWLVLPLMQSYAKAGEFTFKGKLKSALVDNAIYYGSYLFICGVLLVYLAFKPGLELDWQKLKAIASSASNTWGLFLLILLLGYALVEIPRNLWLSGSRHYTLHHAYFRAAKLSADKCEAEETLDDILESVQSVANSIRPGDPLQGNLETIIMKIPTDLRQRMKRKQRDVEDSIDQPSLKSLVRLHKQLIKALQTYRRCDTQWELLMERCIMLEDVSRNQISRDRRFKPTFPRFQPIWRSYLFTPTIEWYWRCLLHGYVVRTAAVLSVLLSSAVVWSEVTFFNKKPVLSIFANFLNIAKSDYDYLTIEFLSTIIIAYLCFCAFSTVLKIRLLNYYYLAPHHMTDEHSLIFSGMMVCRLTPPLCLNFLGLIHMDSHIIKSHIMETYYTQVMGHMDVVSIISDGFNIYFPMAMLAFCLATYFSIGSRLLSLIGFQQFLDDDDLTSDLVNEGQELVSREKRRRQRSEEAVGRRRQTSERFSANRNISSNQTIVRDDSSRSNLLAAAEPIDTYQSNADDSQLKEFNFGRIGQPPRGLFDDI</sequence>
<accession>A0A1B6CP33</accession>
<evidence type="ECO:0000313" key="11">
    <source>
        <dbReference type="EMBL" id="JAS27977.1"/>
    </source>
</evidence>
<feature type="transmembrane region" description="Helical" evidence="7">
    <location>
        <begin position="190"/>
        <end position="208"/>
    </location>
</feature>
<organism evidence="8">
    <name type="scientific">Clastoptera arizonana</name>
    <name type="common">Arizona spittle bug</name>
    <dbReference type="NCBI Taxonomy" id="38151"/>
    <lineage>
        <taxon>Eukaryota</taxon>
        <taxon>Metazoa</taxon>
        <taxon>Ecdysozoa</taxon>
        <taxon>Arthropoda</taxon>
        <taxon>Hexapoda</taxon>
        <taxon>Insecta</taxon>
        <taxon>Pterygota</taxon>
        <taxon>Neoptera</taxon>
        <taxon>Paraneoptera</taxon>
        <taxon>Hemiptera</taxon>
        <taxon>Auchenorrhyncha</taxon>
        <taxon>Cercopoidea</taxon>
        <taxon>Clastopteridae</taxon>
        <taxon>Clastoptera</taxon>
    </lineage>
</organism>
<dbReference type="InterPro" id="IPR051584">
    <property type="entry name" value="GPCR-associated_LMBR1"/>
</dbReference>
<feature type="transmembrane region" description="Helical" evidence="7">
    <location>
        <begin position="112"/>
        <end position="131"/>
    </location>
</feature>
<feature type="region of interest" description="Disordered" evidence="6">
    <location>
        <begin position="575"/>
        <end position="594"/>
    </location>
</feature>
<feature type="transmembrane region" description="Helical" evidence="7">
    <location>
        <begin position="467"/>
        <end position="489"/>
    </location>
</feature>
<feature type="transmembrane region" description="Helical" evidence="7">
    <location>
        <begin position="522"/>
        <end position="541"/>
    </location>
</feature>